<dbReference type="GO" id="GO:0005764">
    <property type="term" value="C:lysosome"/>
    <property type="evidence" value="ECO:0007669"/>
    <property type="project" value="TreeGrafter"/>
</dbReference>
<organism evidence="9 10">
    <name type="scientific">Paracidobacterium acidisoli</name>
    <dbReference type="NCBI Taxonomy" id="2303751"/>
    <lineage>
        <taxon>Bacteria</taxon>
        <taxon>Pseudomonadati</taxon>
        <taxon>Acidobacteriota</taxon>
        <taxon>Terriglobia</taxon>
        <taxon>Terriglobales</taxon>
        <taxon>Acidobacteriaceae</taxon>
        <taxon>Paracidobacterium</taxon>
    </lineage>
</organism>
<dbReference type="PRINTS" id="PR00741">
    <property type="entry name" value="GLHYDRLASE29"/>
</dbReference>
<evidence type="ECO:0000256" key="6">
    <source>
        <dbReference type="ARBA" id="ARBA00023295"/>
    </source>
</evidence>
<keyword evidence="4" id="KW-0732">Signal</keyword>
<dbReference type="Gene3D" id="3.20.20.80">
    <property type="entry name" value="Glycosidases"/>
    <property type="match status" value="1"/>
</dbReference>
<dbReference type="SUPFAM" id="SSF51445">
    <property type="entry name" value="(Trans)glycosidases"/>
    <property type="match status" value="1"/>
</dbReference>
<proteinExistence type="inferred from homology"/>
<keyword evidence="5" id="KW-0378">Hydrolase</keyword>
<dbReference type="PANTHER" id="PTHR10030:SF37">
    <property type="entry name" value="ALPHA-L-FUCOSIDASE-RELATED"/>
    <property type="match status" value="1"/>
</dbReference>
<evidence type="ECO:0000256" key="3">
    <source>
        <dbReference type="ARBA" id="ARBA00012662"/>
    </source>
</evidence>
<dbReference type="GO" id="GO:0006004">
    <property type="term" value="P:fucose metabolic process"/>
    <property type="evidence" value="ECO:0007669"/>
    <property type="project" value="InterPro"/>
</dbReference>
<dbReference type="GO" id="GO:0004560">
    <property type="term" value="F:alpha-L-fucosidase activity"/>
    <property type="evidence" value="ECO:0007669"/>
    <property type="project" value="InterPro"/>
</dbReference>
<evidence type="ECO:0000256" key="1">
    <source>
        <dbReference type="ARBA" id="ARBA00004071"/>
    </source>
</evidence>
<gene>
    <name evidence="9" type="ORF">D0Y96_07255</name>
</gene>
<comment type="function">
    <text evidence="1">Alpha-L-fucosidase is responsible for hydrolyzing the alpha-1,6-linked fucose joined to the reducing-end N-acetylglucosamine of the carbohydrate moieties of glycoproteins.</text>
</comment>
<evidence type="ECO:0000256" key="2">
    <source>
        <dbReference type="ARBA" id="ARBA00007951"/>
    </source>
</evidence>
<accession>A0A372ITY7</accession>
<dbReference type="InterPro" id="IPR000933">
    <property type="entry name" value="Glyco_hydro_29"/>
</dbReference>
<feature type="site" description="May be important for catalysis" evidence="7">
    <location>
        <position position="300"/>
    </location>
</feature>
<evidence type="ECO:0000313" key="9">
    <source>
        <dbReference type="EMBL" id="RFU17893.1"/>
    </source>
</evidence>
<sequence length="456" mass="51766">MSAQTTSRRTFLQLALAASSLSLFPVPGFGSTLQNDREDERTAWYRRAKFGMFIHWGPYSLASVEASWPIMRPKPGGITEAEYRALPQRFNPTKFDPNAWIDLARTAGQEYMVFTTKHHDGFCMFDSSFTDYKITNTPYGKDIVKQLSDACDARDMRLGFYYSPPDMHHPDFRDTSKPASENWNGQPERPEWPMYLQYMQLQLSELLTKYGPVALIWFDGLFHQEKYDGERFLKLIHSLQPGTLVNDRIGVPGDYVTPEQFIPKEIPTKQVHFRGADASIQKELKPGVPRPEDFQLWETCMTINNTWACNMHDHDYKSAQFLIRALVEVASRGGNFLLNVGPQPDGVIQPEFQERLRAIGNWMTVNSDSIYGTTYGPVQGVNGIRTTAKRESIFVHIFDWPSATLTVPGLDRKVISAHLLATGQTLTFRQSETGVQIDLPAQAPDANVSVLELRTL</sequence>
<dbReference type="InterPro" id="IPR057739">
    <property type="entry name" value="Glyco_hydro_29_N"/>
</dbReference>
<dbReference type="AlphaFoldDB" id="A0A372ITY7"/>
<dbReference type="GO" id="GO:0016139">
    <property type="term" value="P:glycoside catabolic process"/>
    <property type="evidence" value="ECO:0007669"/>
    <property type="project" value="TreeGrafter"/>
</dbReference>
<evidence type="ECO:0000256" key="7">
    <source>
        <dbReference type="PIRSR" id="PIRSR001092-1"/>
    </source>
</evidence>
<keyword evidence="10" id="KW-1185">Reference proteome</keyword>
<name>A0A372ITY7_9BACT</name>
<dbReference type="SMART" id="SM00812">
    <property type="entry name" value="Alpha_L_fucos"/>
    <property type="match status" value="1"/>
</dbReference>
<dbReference type="PANTHER" id="PTHR10030">
    <property type="entry name" value="ALPHA-L-FUCOSIDASE"/>
    <property type="match status" value="1"/>
</dbReference>
<evidence type="ECO:0000313" key="10">
    <source>
        <dbReference type="Proteomes" id="UP000264702"/>
    </source>
</evidence>
<dbReference type="EC" id="3.2.1.51" evidence="3"/>
<dbReference type="Proteomes" id="UP000264702">
    <property type="component" value="Unassembled WGS sequence"/>
</dbReference>
<dbReference type="OrthoDB" id="107551at2"/>
<dbReference type="InterPro" id="IPR016286">
    <property type="entry name" value="FUC_metazoa-typ"/>
</dbReference>
<comment type="similarity">
    <text evidence="2">Belongs to the glycosyl hydrolase 29 family.</text>
</comment>
<evidence type="ECO:0000256" key="5">
    <source>
        <dbReference type="ARBA" id="ARBA00022801"/>
    </source>
</evidence>
<feature type="domain" description="Glycoside hydrolase family 29 N-terminal" evidence="8">
    <location>
        <begin position="32"/>
        <end position="367"/>
    </location>
</feature>
<reference evidence="9 10" key="1">
    <citation type="submission" date="2018-08" db="EMBL/GenBank/DDBJ databases">
        <title>Acidipila sp. 4G-K13, an acidobacterium isolated from forest soil.</title>
        <authorList>
            <person name="Gao Z.-H."/>
            <person name="Qiu L.-H."/>
        </authorList>
    </citation>
    <scope>NUCLEOTIDE SEQUENCE [LARGE SCALE GENOMIC DNA]</scope>
    <source>
        <strain evidence="9 10">4G-K13</strain>
    </source>
</reference>
<comment type="caution">
    <text evidence="9">The sequence shown here is derived from an EMBL/GenBank/DDBJ whole genome shotgun (WGS) entry which is preliminary data.</text>
</comment>
<dbReference type="InterPro" id="IPR017853">
    <property type="entry name" value="GH"/>
</dbReference>
<dbReference type="EMBL" id="QVQT01000002">
    <property type="protein sequence ID" value="RFU17893.1"/>
    <property type="molecule type" value="Genomic_DNA"/>
</dbReference>
<keyword evidence="6" id="KW-0326">Glycosidase</keyword>
<dbReference type="Pfam" id="PF01120">
    <property type="entry name" value="Alpha_L_fucos"/>
    <property type="match status" value="1"/>
</dbReference>
<dbReference type="PIRSF" id="PIRSF001092">
    <property type="entry name" value="Alpha-L-fucosidase"/>
    <property type="match status" value="1"/>
</dbReference>
<dbReference type="Gene3D" id="2.60.40.1180">
    <property type="entry name" value="Golgi alpha-mannosidase II"/>
    <property type="match status" value="1"/>
</dbReference>
<evidence type="ECO:0000259" key="8">
    <source>
        <dbReference type="Pfam" id="PF01120"/>
    </source>
</evidence>
<dbReference type="RefSeq" id="WP_117298640.1">
    <property type="nucleotide sequence ID" value="NZ_QVQT02000002.1"/>
</dbReference>
<evidence type="ECO:0000256" key="4">
    <source>
        <dbReference type="ARBA" id="ARBA00022729"/>
    </source>
</evidence>
<protein>
    <recommendedName>
        <fullName evidence="3">alpha-L-fucosidase</fullName>
        <ecNumber evidence="3">3.2.1.51</ecNumber>
    </recommendedName>
</protein>
<dbReference type="InterPro" id="IPR013780">
    <property type="entry name" value="Glyco_hydro_b"/>
</dbReference>